<keyword evidence="13" id="KW-0007">Acetylation</keyword>
<dbReference type="GO" id="GO:0005681">
    <property type="term" value="C:spliceosomal complex"/>
    <property type="evidence" value="ECO:0007669"/>
    <property type="project" value="UniProtKB-KW"/>
</dbReference>
<evidence type="ECO:0000256" key="17">
    <source>
        <dbReference type="PROSITE-ProRule" id="PRU00176"/>
    </source>
</evidence>
<evidence type="ECO:0000256" key="4">
    <source>
        <dbReference type="ARBA" id="ARBA00022490"/>
    </source>
</evidence>
<dbReference type="InterPro" id="IPR035979">
    <property type="entry name" value="RBD_domain_sf"/>
</dbReference>
<evidence type="ECO:0000256" key="9">
    <source>
        <dbReference type="ARBA" id="ARBA00022824"/>
    </source>
</evidence>
<dbReference type="GO" id="GO:0005654">
    <property type="term" value="C:nucleoplasm"/>
    <property type="evidence" value="ECO:0007669"/>
    <property type="project" value="UniProtKB-SubCell"/>
</dbReference>
<feature type="region of interest" description="Disordered" evidence="18">
    <location>
        <begin position="396"/>
        <end position="443"/>
    </location>
</feature>
<dbReference type="GO" id="GO:0005737">
    <property type="term" value="C:cytoplasm"/>
    <property type="evidence" value="ECO:0007669"/>
    <property type="project" value="UniProtKB-SubCell"/>
</dbReference>
<keyword evidence="10" id="KW-0832">Ubl conjugation</keyword>
<dbReference type="CDD" id="cd12494">
    <property type="entry name" value="RRM3_hnRNPR"/>
    <property type="match status" value="1"/>
</dbReference>
<dbReference type="CDD" id="cd12482">
    <property type="entry name" value="RRM1_hnRNPR"/>
    <property type="match status" value="1"/>
</dbReference>
<evidence type="ECO:0000256" key="1">
    <source>
        <dbReference type="ARBA" id="ARBA00004144"/>
    </source>
</evidence>
<feature type="compositionally biased region" description="Gly residues" evidence="18">
    <location>
        <begin position="520"/>
        <end position="531"/>
    </location>
</feature>
<proteinExistence type="predicted"/>
<keyword evidence="15" id="KW-0539">Nucleus</keyword>
<feature type="compositionally biased region" description="Basic residues" evidence="18">
    <location>
        <begin position="398"/>
        <end position="410"/>
    </location>
</feature>
<evidence type="ECO:0000256" key="8">
    <source>
        <dbReference type="ARBA" id="ARBA00022737"/>
    </source>
</evidence>
<evidence type="ECO:0000256" key="19">
    <source>
        <dbReference type="SAM" id="SignalP"/>
    </source>
</evidence>
<evidence type="ECO:0000256" key="16">
    <source>
        <dbReference type="ARBA" id="ARBA00023274"/>
    </source>
</evidence>
<dbReference type="SUPFAM" id="SSF54928">
    <property type="entry name" value="RNA-binding domain, RBD"/>
    <property type="match status" value="3"/>
</dbReference>
<evidence type="ECO:0000256" key="3">
    <source>
        <dbReference type="ARBA" id="ARBA00004642"/>
    </source>
</evidence>
<dbReference type="FunFam" id="3.30.70.330:FF:000023">
    <property type="entry name" value="Heterogeneous nuclear ribonucleoprotein q isoform"/>
    <property type="match status" value="1"/>
</dbReference>
<keyword evidence="14" id="KW-0508">mRNA splicing</keyword>
<keyword evidence="5" id="KW-1017">Isopeptide bond</keyword>
<dbReference type="FunFam" id="3.30.70.330:FF:000027">
    <property type="entry name" value="Heterogeneous nuclear ribonucleoprotein q isoform"/>
    <property type="match status" value="1"/>
</dbReference>
<feature type="region of interest" description="Disordered" evidence="18">
    <location>
        <begin position="485"/>
        <end position="602"/>
    </location>
</feature>
<keyword evidence="8" id="KW-0677">Repeat</keyword>
<dbReference type="GO" id="GO:0003723">
    <property type="term" value="F:RNA binding"/>
    <property type="evidence" value="ECO:0007669"/>
    <property type="project" value="UniProtKB-UniRule"/>
</dbReference>
<keyword evidence="6" id="KW-0507">mRNA processing</keyword>
<dbReference type="InterPro" id="IPR012677">
    <property type="entry name" value="Nucleotide-bd_a/b_plait_sf"/>
</dbReference>
<dbReference type="SMART" id="SM00360">
    <property type="entry name" value="RRM"/>
    <property type="match status" value="3"/>
</dbReference>
<feature type="chain" id="PRO_5021292733" evidence="19">
    <location>
        <begin position="24"/>
        <end position="602"/>
    </location>
</feature>
<dbReference type="InterPro" id="IPR000504">
    <property type="entry name" value="RRM_dom"/>
</dbReference>
<dbReference type="FunFam" id="3.30.70.330:FF:000024">
    <property type="entry name" value="Heterogeneous nuclear ribonucleoprotein q isoform"/>
    <property type="match status" value="1"/>
</dbReference>
<organism evidence="21 22">
    <name type="scientific">Hucho hucho</name>
    <name type="common">huchen</name>
    <dbReference type="NCBI Taxonomy" id="62062"/>
    <lineage>
        <taxon>Eukaryota</taxon>
        <taxon>Metazoa</taxon>
        <taxon>Chordata</taxon>
        <taxon>Craniata</taxon>
        <taxon>Vertebrata</taxon>
        <taxon>Euteleostomi</taxon>
        <taxon>Actinopterygii</taxon>
        <taxon>Neopterygii</taxon>
        <taxon>Teleostei</taxon>
        <taxon>Protacanthopterygii</taxon>
        <taxon>Salmoniformes</taxon>
        <taxon>Salmonidae</taxon>
        <taxon>Salmoninae</taxon>
        <taxon>Hucho</taxon>
    </lineage>
</organism>
<dbReference type="GeneTree" id="ENSGT00940000153511"/>
<keyword evidence="7" id="KW-0747">Spliceosome</keyword>
<keyword evidence="4" id="KW-0963">Cytoplasm</keyword>
<feature type="domain" description="RRM" evidence="20">
    <location>
        <begin position="326"/>
        <end position="396"/>
    </location>
</feature>
<dbReference type="Proteomes" id="UP000314982">
    <property type="component" value="Unassembled WGS sequence"/>
</dbReference>
<protein>
    <submittedName>
        <fullName evidence="21">Heterogeneous nuclear ribonucleoprotein R</fullName>
    </submittedName>
</protein>
<evidence type="ECO:0000256" key="11">
    <source>
        <dbReference type="ARBA" id="ARBA00022848"/>
    </source>
</evidence>
<dbReference type="AlphaFoldDB" id="A0A4W5J9W2"/>
<reference evidence="21" key="3">
    <citation type="submission" date="2025-09" db="UniProtKB">
        <authorList>
            <consortium name="Ensembl"/>
        </authorList>
    </citation>
    <scope>IDENTIFICATION</scope>
</reference>
<feature type="signal peptide" evidence="19">
    <location>
        <begin position="1"/>
        <end position="23"/>
    </location>
</feature>
<keyword evidence="16" id="KW-0687">Ribonucleoprotein</keyword>
<evidence type="ECO:0000313" key="21">
    <source>
        <dbReference type="Ensembl" id="ENSHHUP00000001068.1"/>
    </source>
</evidence>
<dbReference type="NCBIfam" id="TIGR01648">
    <property type="entry name" value="hnRNP-R-Q"/>
    <property type="match status" value="1"/>
</dbReference>
<evidence type="ECO:0000256" key="15">
    <source>
        <dbReference type="ARBA" id="ARBA00023242"/>
    </source>
</evidence>
<dbReference type="GO" id="GO:0008380">
    <property type="term" value="P:RNA splicing"/>
    <property type="evidence" value="ECO:0007669"/>
    <property type="project" value="UniProtKB-KW"/>
</dbReference>
<feature type="compositionally biased region" description="Low complexity" evidence="18">
    <location>
        <begin position="499"/>
        <end position="516"/>
    </location>
</feature>
<dbReference type="PROSITE" id="PS50102">
    <property type="entry name" value="RRM"/>
    <property type="match status" value="3"/>
</dbReference>
<evidence type="ECO:0000256" key="2">
    <source>
        <dbReference type="ARBA" id="ARBA00004496"/>
    </source>
</evidence>
<dbReference type="Pfam" id="PF18360">
    <property type="entry name" value="hnRNP_Q_AcD"/>
    <property type="match status" value="1"/>
</dbReference>
<feature type="domain" description="RRM" evidence="20">
    <location>
        <begin position="231"/>
        <end position="313"/>
    </location>
</feature>
<dbReference type="Pfam" id="PF00076">
    <property type="entry name" value="RRM_1"/>
    <property type="match status" value="3"/>
</dbReference>
<feature type="compositionally biased region" description="Low complexity" evidence="18">
    <location>
        <begin position="414"/>
        <end position="424"/>
    </location>
</feature>
<reference evidence="21" key="2">
    <citation type="submission" date="2025-08" db="UniProtKB">
        <authorList>
            <consortium name="Ensembl"/>
        </authorList>
    </citation>
    <scope>IDENTIFICATION</scope>
</reference>
<evidence type="ECO:0000256" key="6">
    <source>
        <dbReference type="ARBA" id="ARBA00022664"/>
    </source>
</evidence>
<evidence type="ECO:0000259" key="20">
    <source>
        <dbReference type="PROSITE" id="PS50102"/>
    </source>
</evidence>
<feature type="compositionally biased region" description="Gly residues" evidence="18">
    <location>
        <begin position="541"/>
        <end position="553"/>
    </location>
</feature>
<feature type="domain" description="RRM" evidence="20">
    <location>
        <begin position="150"/>
        <end position="229"/>
    </location>
</feature>
<evidence type="ECO:0000313" key="22">
    <source>
        <dbReference type="Proteomes" id="UP000314982"/>
    </source>
</evidence>
<dbReference type="Ensembl" id="ENSHHUT00000001098.1">
    <property type="protein sequence ID" value="ENSHHUP00000001068.1"/>
    <property type="gene ID" value="ENSHHUG00000000477.1"/>
</dbReference>
<dbReference type="GO" id="GO:0006397">
    <property type="term" value="P:mRNA processing"/>
    <property type="evidence" value="ECO:0007669"/>
    <property type="project" value="UniProtKB-KW"/>
</dbReference>
<keyword evidence="19" id="KW-0732">Signal</keyword>
<reference evidence="22" key="1">
    <citation type="submission" date="2018-06" db="EMBL/GenBank/DDBJ databases">
        <title>Genome assembly of Danube salmon.</title>
        <authorList>
            <person name="Macqueen D.J."/>
            <person name="Gundappa M.K."/>
        </authorList>
    </citation>
    <scope>NUCLEOTIDE SEQUENCE [LARGE SCALE GENOMIC DNA]</scope>
</reference>
<evidence type="ECO:0000256" key="13">
    <source>
        <dbReference type="ARBA" id="ARBA00022990"/>
    </source>
</evidence>
<dbReference type="InterPro" id="IPR006535">
    <property type="entry name" value="HnRNP_R/Q_splicing_fac"/>
</dbReference>
<evidence type="ECO:0000256" key="10">
    <source>
        <dbReference type="ARBA" id="ARBA00022843"/>
    </source>
</evidence>
<keyword evidence="12 17" id="KW-0694">RNA-binding</keyword>
<keyword evidence="9" id="KW-0256">Endoplasmic reticulum</keyword>
<dbReference type="Gene3D" id="3.30.70.330">
    <property type="match status" value="3"/>
</dbReference>
<dbReference type="InterPro" id="IPR034410">
    <property type="entry name" value="hnRNPR_RRM1"/>
</dbReference>
<keyword evidence="11" id="KW-0492">Microsome</keyword>
<evidence type="ECO:0000256" key="5">
    <source>
        <dbReference type="ARBA" id="ARBA00022499"/>
    </source>
</evidence>
<evidence type="ECO:0000256" key="7">
    <source>
        <dbReference type="ARBA" id="ARBA00022728"/>
    </source>
</evidence>
<dbReference type="InterPro" id="IPR041337">
    <property type="entry name" value="hnRNP_Q_AcD"/>
</dbReference>
<evidence type="ECO:0000256" key="12">
    <source>
        <dbReference type="ARBA" id="ARBA00022884"/>
    </source>
</evidence>
<dbReference type="PANTHER" id="PTHR21245">
    <property type="entry name" value="HETEROGENEOUS NUCLEAR RIBONUCLEOPROTEIN"/>
    <property type="match status" value="1"/>
</dbReference>
<comment type="subcellular location">
    <subcellularLocation>
        <location evidence="2">Cytoplasm</location>
    </subcellularLocation>
    <subcellularLocation>
        <location evidence="1">Microsome</location>
    </subcellularLocation>
    <subcellularLocation>
        <location evidence="3">Nucleus</location>
        <location evidence="3">Nucleoplasm</location>
    </subcellularLocation>
</comment>
<keyword evidence="22" id="KW-1185">Reference proteome</keyword>
<feature type="compositionally biased region" description="Polar residues" evidence="18">
    <location>
        <begin position="571"/>
        <end position="584"/>
    </location>
</feature>
<name>A0A4W5J9W2_9TELE</name>
<accession>A0A4W5J9W2</accession>
<sequence>MWNILTEIQFLSCLFSLKRMAAAEVNGSSAQVREEEEPMEVTAEYEHTENYQTLIDAGLPQKVAESLDNVFSTGLVAYADLDERAIDALREFNEEGALSVLLQFKESDLSHVQALLERTGYTLDVTTGQRKYGGPPPEEVFQGSQPGIGTEVFVGKIPRDLYEDELVPLFEKAGPIWDLRLMMDPLSGQNRGYAFITFCGKDAAAEAVKLCDNYEIRSGKYLGVCISVANNRLFVGSIPKNKTRESILEDFGKVTEGLQEVILYHQPDDKKKNRGFCFLEYEDHKSAAQARRRLMSGKVKVWGNPVTVEWADPVAEPDPDVMSKVKVLFVRKLATPVTEELLEKTFSAFGKLERVKKLKDYAFVHFEDRDAAVKAMAEMNGKELGGEEIEIVLAKPPDKKRKERQAHRQTTRNPGYDDYYYYPPQRMPPPGRGRGRGGRGGYAAYPPDYYSYEDYYDDYYDYHDYRGGYEDPYYGYDDVYSMRGCGSRPSRGGPPPPRARGAPPTRSRGGYVQRGPPIGGPRGGRGGGRGGPFQPQRGRGTRGARGNRGGNVGGKRKADVFNQPDSKRRQTNWGSQPIAQQPLQQGADYSGGEARAASLSEE</sequence>
<evidence type="ECO:0000256" key="18">
    <source>
        <dbReference type="SAM" id="MobiDB-lite"/>
    </source>
</evidence>
<dbReference type="CDD" id="cd12250">
    <property type="entry name" value="RRM2_hnRNPR_like"/>
    <property type="match status" value="1"/>
</dbReference>
<evidence type="ECO:0000256" key="14">
    <source>
        <dbReference type="ARBA" id="ARBA00023187"/>
    </source>
</evidence>